<keyword evidence="4" id="KW-1185">Reference proteome</keyword>
<evidence type="ECO:0000313" key="3">
    <source>
        <dbReference type="EMBL" id="ERJ20348.1"/>
    </source>
</evidence>
<dbReference type="PROSITE" id="PS50005">
    <property type="entry name" value="TPR"/>
    <property type="match status" value="2"/>
</dbReference>
<feature type="repeat" description="TPR" evidence="2">
    <location>
        <begin position="50"/>
        <end position="83"/>
    </location>
</feature>
<dbReference type="eggNOG" id="COG0457">
    <property type="taxonomic scope" value="Bacteria"/>
</dbReference>
<dbReference type="PANTHER" id="PTHR12788">
    <property type="entry name" value="PROTEIN-TYROSINE SULFOTRANSFERASE 2"/>
    <property type="match status" value="1"/>
</dbReference>
<proteinExistence type="predicted"/>
<keyword evidence="2" id="KW-0802">TPR repeat</keyword>
<dbReference type="Gene3D" id="1.25.40.10">
    <property type="entry name" value="Tetratricopeptide repeat domain"/>
    <property type="match status" value="2"/>
</dbReference>
<dbReference type="RefSeq" id="WP_006914380.1">
    <property type="nucleotide sequence ID" value="NZ_AFNV02000003.1"/>
</dbReference>
<accession>U2G2B8</accession>
<dbReference type="InterPro" id="IPR027417">
    <property type="entry name" value="P-loop_NTPase"/>
</dbReference>
<dbReference type="Gene3D" id="3.40.50.300">
    <property type="entry name" value="P-loop containing nucleotide triphosphate hydrolases"/>
    <property type="match status" value="1"/>
</dbReference>
<dbReference type="PANTHER" id="PTHR12788:SF10">
    <property type="entry name" value="PROTEIN-TYROSINE SULFOTRANSFERASE"/>
    <property type="match status" value="1"/>
</dbReference>
<comment type="caution">
    <text evidence="3">The sequence shown here is derived from an EMBL/GenBank/DDBJ whole genome shotgun (WGS) entry which is preliminary data.</text>
</comment>
<feature type="repeat" description="TPR" evidence="2">
    <location>
        <begin position="220"/>
        <end position="253"/>
    </location>
</feature>
<reference evidence="3 4" key="1">
    <citation type="journal article" date="2011" name="J. Bacteriol.">
        <title>Genome sequence of Salinisphaera shabanensis, a gammaproteobacterium from the harsh, variable environment of the brine-seawater interface of the Shaban Deep in the Red Sea.</title>
        <authorList>
            <person name="Antunes A."/>
            <person name="Alam I."/>
            <person name="Bajic V.B."/>
            <person name="Stingl U."/>
        </authorList>
    </citation>
    <scope>NUCLEOTIDE SEQUENCE [LARGE SCALE GENOMIC DNA]</scope>
    <source>
        <strain evidence="3 4">E1L3A</strain>
    </source>
</reference>
<dbReference type="AlphaFoldDB" id="U2G2B8"/>
<dbReference type="OrthoDB" id="9815894at2"/>
<organism evidence="3 4">
    <name type="scientific">Salinisphaera shabanensis E1L3A</name>
    <dbReference type="NCBI Taxonomy" id="1033802"/>
    <lineage>
        <taxon>Bacteria</taxon>
        <taxon>Pseudomonadati</taxon>
        <taxon>Pseudomonadota</taxon>
        <taxon>Gammaproteobacteria</taxon>
        <taxon>Salinisphaerales</taxon>
        <taxon>Salinisphaeraceae</taxon>
        <taxon>Salinisphaera</taxon>
    </lineage>
</organism>
<evidence type="ECO:0000256" key="1">
    <source>
        <dbReference type="ARBA" id="ARBA00022679"/>
    </source>
</evidence>
<protein>
    <submittedName>
        <fullName evidence="3">Sulfotransferase protein</fullName>
    </submittedName>
</protein>
<dbReference type="SMART" id="SM00028">
    <property type="entry name" value="TPR"/>
    <property type="match status" value="5"/>
</dbReference>
<dbReference type="EMBL" id="AFNV02000003">
    <property type="protein sequence ID" value="ERJ20348.1"/>
    <property type="molecule type" value="Genomic_DNA"/>
</dbReference>
<evidence type="ECO:0000256" key="2">
    <source>
        <dbReference type="PROSITE-ProRule" id="PRU00339"/>
    </source>
</evidence>
<dbReference type="Pfam" id="PF13469">
    <property type="entry name" value="Sulfotransfer_3"/>
    <property type="match status" value="1"/>
</dbReference>
<dbReference type="InterPro" id="IPR011990">
    <property type="entry name" value="TPR-like_helical_dom_sf"/>
</dbReference>
<dbReference type="InterPro" id="IPR019734">
    <property type="entry name" value="TPR_rpt"/>
</dbReference>
<sequence length="600" mass="67058">MSRRFVSRTRNAQHAPSAALADGIALHRSGRFDEAEACYRRIKRRDPDYAEALRMRALLAHQRGDGEAAVKLLRRAVDQQPANPIYHHSLAGLLRARADLAGAIAAYRRAWALQPERVQNGLDLADVLATAGHSEAALAVYDELREAAPSLLAPYLQSAGLLFERGAPDAAATCLHQAEAALDPDIDTRCDLAAAWAGIGAYERAAAGYEAVLAQAPANARAEAGLGSAYQSLGQFEASTRHFERALDLDDRLGWVYAALMTNRRYVLSDTRRAAMQRAMADPKLDDIARSHMHFALGQHFDAHNAPEPAFAHFDAGNRLHARRHPFDRQVFDARIERIIKHCTRDFFTARQGMGDASERPVLIVGMPRSGTSLVEQIIASHPQAHGAGELNDIGRMARELPVVVGREKRYPECLDHLEPDAAAMLAQRYLGGLDARAPDATRVTDKMPFNMLWLGLIALILPNARVIYCRRNPMDNALSCYFQLFSRGLRFAYDLGDVGHVYRQHERLMAHWQTHLPLSMLTVDYEALVSDPESQSRRLIEFTGLDWDDRCLNFHRHARDVRTASVWQVRQPVYQSSLARWKAYEPWLAPLRESLAAPQ</sequence>
<reference evidence="3 4" key="2">
    <citation type="journal article" date="2013" name="PLoS ONE">
        <title>INDIGO - INtegrated Data Warehouse of MIcrobial GenOmes with Examples from the Red Sea Extremophiles.</title>
        <authorList>
            <person name="Alam I."/>
            <person name="Antunes A."/>
            <person name="Kamau A.A."/>
            <person name="Ba Alawi W."/>
            <person name="Kalkatawi M."/>
            <person name="Stingl U."/>
            <person name="Bajic V.B."/>
        </authorList>
    </citation>
    <scope>NUCLEOTIDE SEQUENCE [LARGE SCALE GENOMIC DNA]</scope>
    <source>
        <strain evidence="3 4">E1L3A</strain>
    </source>
</reference>
<dbReference type="Proteomes" id="UP000006242">
    <property type="component" value="Unassembled WGS sequence"/>
</dbReference>
<dbReference type="GO" id="GO:0008476">
    <property type="term" value="F:protein-tyrosine sulfotransferase activity"/>
    <property type="evidence" value="ECO:0007669"/>
    <property type="project" value="InterPro"/>
</dbReference>
<dbReference type="SUPFAM" id="SSF48452">
    <property type="entry name" value="TPR-like"/>
    <property type="match status" value="1"/>
</dbReference>
<dbReference type="Pfam" id="PF13432">
    <property type="entry name" value="TPR_16"/>
    <property type="match status" value="1"/>
</dbReference>
<dbReference type="SUPFAM" id="SSF52540">
    <property type="entry name" value="P-loop containing nucleoside triphosphate hydrolases"/>
    <property type="match status" value="1"/>
</dbReference>
<gene>
    <name evidence="3" type="ORF">SSPSH_000458</name>
</gene>
<dbReference type="Pfam" id="PF13181">
    <property type="entry name" value="TPR_8"/>
    <property type="match status" value="1"/>
</dbReference>
<name>U2G2B8_9GAMM</name>
<dbReference type="STRING" id="1033802.SSPSH_000458"/>
<evidence type="ECO:0000313" key="4">
    <source>
        <dbReference type="Proteomes" id="UP000006242"/>
    </source>
</evidence>
<dbReference type="InterPro" id="IPR026634">
    <property type="entry name" value="TPST-like"/>
</dbReference>
<keyword evidence="1" id="KW-0808">Transferase</keyword>